<keyword evidence="7 9" id="KW-0067">ATP-binding</keyword>
<dbReference type="STRING" id="580340.Tlie_1124"/>
<evidence type="ECO:0000259" key="10">
    <source>
        <dbReference type="PROSITE" id="PS50052"/>
    </source>
</evidence>
<dbReference type="InterPro" id="IPR017665">
    <property type="entry name" value="Guanylate_kinase"/>
</dbReference>
<dbReference type="PROSITE" id="PS00856">
    <property type="entry name" value="GUANYLATE_KINASE_1"/>
    <property type="match status" value="1"/>
</dbReference>
<dbReference type="Pfam" id="PF00625">
    <property type="entry name" value="Guanylate_kin"/>
    <property type="match status" value="1"/>
</dbReference>
<dbReference type="InterPro" id="IPR008144">
    <property type="entry name" value="Guanylate_kin-like_dom"/>
</dbReference>
<evidence type="ECO:0000256" key="7">
    <source>
        <dbReference type="ARBA" id="ARBA00022840"/>
    </source>
</evidence>
<protein>
    <recommendedName>
        <fullName evidence="3 9">Guanylate kinase</fullName>
        <ecNumber evidence="2 9">2.7.4.8</ecNumber>
    </recommendedName>
    <alternativeName>
        <fullName evidence="8 9">GMP kinase</fullName>
    </alternativeName>
</protein>
<dbReference type="SUPFAM" id="SSF52540">
    <property type="entry name" value="P-loop containing nucleoside triphosphate hydrolases"/>
    <property type="match status" value="1"/>
</dbReference>
<comment type="similarity">
    <text evidence="1 9">Belongs to the guanylate kinase family.</text>
</comment>
<dbReference type="GO" id="GO:0005829">
    <property type="term" value="C:cytosol"/>
    <property type="evidence" value="ECO:0007669"/>
    <property type="project" value="TreeGrafter"/>
</dbReference>
<comment type="function">
    <text evidence="9">Essential for recycling GMP and indirectly, cGMP.</text>
</comment>
<keyword evidence="9" id="KW-0963">Cytoplasm</keyword>
<dbReference type="Gene3D" id="3.30.63.10">
    <property type="entry name" value="Guanylate Kinase phosphate binding domain"/>
    <property type="match status" value="1"/>
</dbReference>
<dbReference type="InterPro" id="IPR008145">
    <property type="entry name" value="GK/Ca_channel_bsu"/>
</dbReference>
<evidence type="ECO:0000256" key="4">
    <source>
        <dbReference type="ARBA" id="ARBA00022679"/>
    </source>
</evidence>
<evidence type="ECO:0000256" key="2">
    <source>
        <dbReference type="ARBA" id="ARBA00012961"/>
    </source>
</evidence>
<dbReference type="InterPro" id="IPR020590">
    <property type="entry name" value="Guanylate_kinase_CS"/>
</dbReference>
<dbReference type="GO" id="GO:0004385">
    <property type="term" value="F:GMP kinase activity"/>
    <property type="evidence" value="ECO:0007669"/>
    <property type="project" value="UniProtKB-UniRule"/>
</dbReference>
<dbReference type="Proteomes" id="UP000005868">
    <property type="component" value="Chromosome"/>
</dbReference>
<dbReference type="HAMAP" id="MF_00328">
    <property type="entry name" value="Guanylate_kinase"/>
    <property type="match status" value="1"/>
</dbReference>
<dbReference type="SMART" id="SM00072">
    <property type="entry name" value="GuKc"/>
    <property type="match status" value="1"/>
</dbReference>
<comment type="catalytic activity">
    <reaction evidence="9">
        <text>GMP + ATP = GDP + ADP</text>
        <dbReference type="Rhea" id="RHEA:20780"/>
        <dbReference type="ChEBI" id="CHEBI:30616"/>
        <dbReference type="ChEBI" id="CHEBI:58115"/>
        <dbReference type="ChEBI" id="CHEBI:58189"/>
        <dbReference type="ChEBI" id="CHEBI:456216"/>
        <dbReference type="EC" id="2.7.4.8"/>
    </reaction>
</comment>
<dbReference type="EC" id="2.7.4.8" evidence="2 9"/>
<keyword evidence="5 9" id="KW-0547">Nucleotide-binding</keyword>
<dbReference type="EMBL" id="CP003096">
    <property type="protein sequence ID" value="AER66857.1"/>
    <property type="molecule type" value="Genomic_DNA"/>
</dbReference>
<keyword evidence="6 9" id="KW-0418">Kinase</keyword>
<dbReference type="eggNOG" id="COG0194">
    <property type="taxonomic scope" value="Bacteria"/>
</dbReference>
<dbReference type="HOGENOM" id="CLU_001715_1_1_0"/>
<evidence type="ECO:0000313" key="11">
    <source>
        <dbReference type="EMBL" id="AER66857.1"/>
    </source>
</evidence>
<dbReference type="PROSITE" id="PS50052">
    <property type="entry name" value="GUANYLATE_KINASE_2"/>
    <property type="match status" value="1"/>
</dbReference>
<reference evidence="11 12" key="2">
    <citation type="journal article" date="2012" name="Stand. Genomic Sci.">
        <title>Genome sequence of the moderately thermophilic, amino-acid-degrading and sulfur-reducing bacterium Thermovirga lienii type strain (Cas60314(T)).</title>
        <authorList>
            <person name="Goker M."/>
            <person name="Saunders E."/>
            <person name="Lapidus A."/>
            <person name="Nolan M."/>
            <person name="Lucas S."/>
            <person name="Hammon N."/>
            <person name="Deshpande S."/>
            <person name="Cheng J.F."/>
            <person name="Han C."/>
            <person name="Tapia R."/>
            <person name="Goodwin L.A."/>
            <person name="Pitluck S."/>
            <person name="Liolios K."/>
            <person name="Mavromatis K."/>
            <person name="Pagani I."/>
            <person name="Ivanova N."/>
            <person name="Mikhailova N."/>
            <person name="Pati A."/>
            <person name="Chen A."/>
            <person name="Palaniappan K."/>
            <person name="Land M."/>
            <person name="Chang Y.J."/>
            <person name="Jeffries C.D."/>
            <person name="Brambilla E.M."/>
            <person name="Rohde M."/>
            <person name="Spring S."/>
            <person name="Detter J.C."/>
            <person name="Woyke T."/>
            <person name="Bristow J."/>
            <person name="Eisen J.A."/>
            <person name="Markowitz V."/>
            <person name="Hugenholtz P."/>
            <person name="Kyrpides N.C."/>
            <person name="Klenk H.P."/>
        </authorList>
    </citation>
    <scope>NUCLEOTIDE SEQUENCE [LARGE SCALE GENOMIC DNA]</scope>
    <source>
        <strain evidence="12">ATCC BAA-1197 / DSM 17291 / Cas60314</strain>
    </source>
</reference>
<evidence type="ECO:0000256" key="8">
    <source>
        <dbReference type="ARBA" id="ARBA00030128"/>
    </source>
</evidence>
<dbReference type="PANTHER" id="PTHR23117:SF13">
    <property type="entry name" value="GUANYLATE KINASE"/>
    <property type="match status" value="1"/>
</dbReference>
<dbReference type="Gene3D" id="3.40.50.300">
    <property type="entry name" value="P-loop containing nucleotide triphosphate hydrolases"/>
    <property type="match status" value="1"/>
</dbReference>
<dbReference type="InterPro" id="IPR027417">
    <property type="entry name" value="P-loop_NTPase"/>
</dbReference>
<organism evidence="11 12">
    <name type="scientific">Thermovirga lienii (strain ATCC BAA-1197 / DSM 17291 / Cas60314)</name>
    <dbReference type="NCBI Taxonomy" id="580340"/>
    <lineage>
        <taxon>Bacteria</taxon>
        <taxon>Thermotogati</taxon>
        <taxon>Synergistota</taxon>
        <taxon>Synergistia</taxon>
        <taxon>Synergistales</taxon>
        <taxon>Thermovirgaceae</taxon>
        <taxon>Thermovirga</taxon>
    </lineage>
</organism>
<evidence type="ECO:0000256" key="1">
    <source>
        <dbReference type="ARBA" id="ARBA00005790"/>
    </source>
</evidence>
<dbReference type="GO" id="GO:0005524">
    <property type="term" value="F:ATP binding"/>
    <property type="evidence" value="ECO:0007669"/>
    <property type="project" value="UniProtKB-UniRule"/>
</dbReference>
<evidence type="ECO:0000313" key="12">
    <source>
        <dbReference type="Proteomes" id="UP000005868"/>
    </source>
</evidence>
<sequence>MENKRGVLFVISGPSGVGKGTLRKELFKRMEGLTYSVSCTTRQPREGERDGVDYRFIDMETFMNYVKENKFLEWAKVHGNYYGTLESDVRKLLDEGHDIVLEIDVQGALQVKNKMPEAVLIFIMPPSEEELIKRLDRRGTENDRELEERIKNAKKEILESKKYDFIVVNDDLKKAVEELEKIFENVKNKMRKN</sequence>
<dbReference type="PANTHER" id="PTHR23117">
    <property type="entry name" value="GUANYLATE KINASE-RELATED"/>
    <property type="match status" value="1"/>
</dbReference>
<keyword evidence="4 9" id="KW-0808">Transferase</keyword>
<accession>G7V574</accession>
<dbReference type="KEGG" id="tli:Tlie_1124"/>
<feature type="domain" description="Guanylate kinase-like" evidence="10">
    <location>
        <begin position="6"/>
        <end position="184"/>
    </location>
</feature>
<name>G7V574_THELD</name>
<evidence type="ECO:0000256" key="6">
    <source>
        <dbReference type="ARBA" id="ARBA00022777"/>
    </source>
</evidence>
<dbReference type="FunFam" id="3.30.63.10:FF:000002">
    <property type="entry name" value="Guanylate kinase 1"/>
    <property type="match status" value="1"/>
</dbReference>
<evidence type="ECO:0000256" key="3">
    <source>
        <dbReference type="ARBA" id="ARBA00016296"/>
    </source>
</evidence>
<dbReference type="CDD" id="cd00071">
    <property type="entry name" value="GMPK"/>
    <property type="match status" value="1"/>
</dbReference>
<comment type="subcellular location">
    <subcellularLocation>
        <location evidence="9">Cytoplasm</location>
    </subcellularLocation>
</comment>
<dbReference type="AlphaFoldDB" id="G7V574"/>
<keyword evidence="12" id="KW-1185">Reference proteome</keyword>
<dbReference type="NCBIfam" id="TIGR03263">
    <property type="entry name" value="guanyl_kin"/>
    <property type="match status" value="1"/>
</dbReference>
<gene>
    <name evidence="9" type="primary">gmk</name>
    <name evidence="11" type="ordered locus">Tlie_1124</name>
</gene>
<evidence type="ECO:0000256" key="9">
    <source>
        <dbReference type="HAMAP-Rule" id="MF_00328"/>
    </source>
</evidence>
<dbReference type="OrthoDB" id="9808150at2"/>
<feature type="binding site" evidence="9">
    <location>
        <begin position="13"/>
        <end position="20"/>
    </location>
    <ligand>
        <name>ATP</name>
        <dbReference type="ChEBI" id="CHEBI:30616"/>
    </ligand>
</feature>
<reference evidence="12" key="1">
    <citation type="submission" date="2011-10" db="EMBL/GenBank/DDBJ databases">
        <title>The complete genome of chromosome of Thermovirga lienii DSM 17291.</title>
        <authorList>
            <consortium name="US DOE Joint Genome Institute (JGI-PGF)"/>
            <person name="Lucas S."/>
            <person name="Copeland A."/>
            <person name="Lapidus A."/>
            <person name="Glavina del Rio T."/>
            <person name="Dalin E."/>
            <person name="Tice H."/>
            <person name="Bruce D."/>
            <person name="Goodwin L."/>
            <person name="Pitluck S."/>
            <person name="Peters L."/>
            <person name="Mikhailova N."/>
            <person name="Saunders E."/>
            <person name="Kyrpides N."/>
            <person name="Mavromatis K."/>
            <person name="Ivanova N."/>
            <person name="Last F.I."/>
            <person name="Brettin T."/>
            <person name="Detter J.C."/>
            <person name="Han C."/>
            <person name="Larimer F."/>
            <person name="Land M."/>
            <person name="Hauser L."/>
            <person name="Markowitz V."/>
            <person name="Cheng J.-F."/>
            <person name="Hugenholtz P."/>
            <person name="Woyke T."/>
            <person name="Wu D."/>
            <person name="Spring S."/>
            <person name="Schroeder M."/>
            <person name="Brambilla E.-M."/>
            <person name="Klenk H.-P."/>
            <person name="Eisen J.A."/>
        </authorList>
    </citation>
    <scope>NUCLEOTIDE SEQUENCE [LARGE SCALE GENOMIC DNA]</scope>
    <source>
        <strain evidence="12">ATCC BAA-1197 / DSM 17291 / Cas60314</strain>
    </source>
</reference>
<evidence type="ECO:0000256" key="5">
    <source>
        <dbReference type="ARBA" id="ARBA00022741"/>
    </source>
</evidence>
<proteinExistence type="inferred from homology"/>